<evidence type="ECO:0000313" key="2">
    <source>
        <dbReference type="EMBL" id="CAE0300668.1"/>
    </source>
</evidence>
<organism evidence="2">
    <name type="scientific">Spumella elongata</name>
    <dbReference type="NCBI Taxonomy" id="89044"/>
    <lineage>
        <taxon>Eukaryota</taxon>
        <taxon>Sar</taxon>
        <taxon>Stramenopiles</taxon>
        <taxon>Ochrophyta</taxon>
        <taxon>Chrysophyceae</taxon>
        <taxon>Chromulinales</taxon>
        <taxon>Chromulinaceae</taxon>
        <taxon>Spumella</taxon>
    </lineage>
</organism>
<dbReference type="EMBL" id="HBIC01057659">
    <property type="protein sequence ID" value="CAE0300668.1"/>
    <property type="molecule type" value="Transcribed_RNA"/>
</dbReference>
<dbReference type="EMBL" id="HBIC01057657">
    <property type="protein sequence ID" value="CAE0300667.1"/>
    <property type="molecule type" value="Transcribed_RNA"/>
</dbReference>
<evidence type="ECO:0000313" key="1">
    <source>
        <dbReference type="EMBL" id="CAE0300667.1"/>
    </source>
</evidence>
<dbReference type="AlphaFoldDB" id="A0A7S3HNI8"/>
<reference evidence="2" key="1">
    <citation type="submission" date="2021-01" db="EMBL/GenBank/DDBJ databases">
        <authorList>
            <person name="Corre E."/>
            <person name="Pelletier E."/>
            <person name="Niang G."/>
            <person name="Scheremetjew M."/>
            <person name="Finn R."/>
            <person name="Kale V."/>
            <person name="Holt S."/>
            <person name="Cochrane G."/>
            <person name="Meng A."/>
            <person name="Brown T."/>
            <person name="Cohen L."/>
        </authorList>
    </citation>
    <scope>NUCLEOTIDE SEQUENCE</scope>
    <source>
        <strain evidence="2">CCAP 955/1</strain>
    </source>
</reference>
<gene>
    <name evidence="1" type="ORF">SELO1098_LOCUS29523</name>
    <name evidence="2" type="ORF">SELO1098_LOCUS29524</name>
</gene>
<proteinExistence type="predicted"/>
<protein>
    <submittedName>
        <fullName evidence="2">Uncharacterized protein</fullName>
    </submittedName>
</protein>
<sequence>MDHDLLEAILGNPQKFSEAMELGKSTGKRTTVLVDGTDQHSGKSYLSGEHLPNNLSDGLVEQEKNYRKFLKQAKKGKTVMARLTLNLVKPEIRAKMQDAEKFCADSLPVLVEAADELVVQKTKFNGERIFKAFFDELQANKHDWMLFYSLENGQYVWAERTCGILGTLATIYRQRGLYAECDMVMKPYKQILDLYNAMVQARKALKLSDNDELVCARNLTFKYHKIAAYLAPSLSRVTGMIESYRCLIQYEIDTGVSADDNEYAWMLTDILKKPATSKALATTTDAEIMRLVQYIHAQNPPSSVPQPPVLKTDVPKGELWGGSAQLARCAGCQSTEPFLNTYKLCSRCKSVKYC</sequence>
<accession>A0A7S3HNI8</accession>
<name>A0A7S3HNI8_9STRA</name>